<dbReference type="KEGG" id="nja:NSJP_2238"/>
<keyword evidence="1" id="KW-0175">Coiled coil</keyword>
<evidence type="ECO:0000313" key="5">
    <source>
        <dbReference type="Proteomes" id="UP000192042"/>
    </source>
</evidence>
<feature type="transmembrane region" description="Helical" evidence="3">
    <location>
        <begin position="279"/>
        <end position="297"/>
    </location>
</feature>
<feature type="transmembrane region" description="Helical" evidence="3">
    <location>
        <begin position="227"/>
        <end position="250"/>
    </location>
</feature>
<gene>
    <name evidence="4" type="ORF">NSJP_2238</name>
</gene>
<reference evidence="4 5" key="1">
    <citation type="submission" date="2017-03" db="EMBL/GenBank/DDBJ databases">
        <authorList>
            <person name="Afonso C.L."/>
            <person name="Miller P.J."/>
            <person name="Scott M.A."/>
            <person name="Spackman E."/>
            <person name="Goraichik I."/>
            <person name="Dimitrov K.M."/>
            <person name="Suarez D.L."/>
            <person name="Swayne D.E."/>
        </authorList>
    </citation>
    <scope>NUCLEOTIDE SEQUENCE [LARGE SCALE GENOMIC DNA]</scope>
    <source>
        <strain evidence="4">Genome sequencing of Nitrospira japonica strain NJ11</strain>
    </source>
</reference>
<feature type="transmembrane region" description="Helical" evidence="3">
    <location>
        <begin position="194"/>
        <end position="215"/>
    </location>
</feature>
<sequence length="475" mass="53148">MGIRQWLVDHLNKPRTNVVASILEFPAIDIDGMTKRLNLKRLAKEKGEQGIPRPDNETFDATEHSIISEIETEGKIQFNKYLEHQKTYAERAGDASASGLLIKISSAAGDAITNFERKTHVGTGDLYASKRDVMQSDAELTTFKNLHALTRPPHDLGSRTYKIGILILILAIESVLNGFFLAKGHEFGLIGGVSQALIIAGINVFGGAAVGRLVLPWLNHRNLNARAVATVATLGYLFIDVGFNLAVAHYRNAVATDPFEASAVAYRSLLADPLGLNDLQSWLLFLVGFLFSNVALYDGFRMDDPYPGYGRRMRQNLQALDDYNDLKEQLLGELDEIKTSAEEEIDETVRDIGTKQGEFDYIVRKSQALRTNMLQHFMHLGLAGNTLLRFYREENMRHRPAHSPSPARFNQQWKYEPPPLAGEDVSPADPEVSRSVSVQALEEAKKQREALHNNYRKACDEYKRIDDLVEPSTVL</sequence>
<keyword evidence="3" id="KW-1133">Transmembrane helix</keyword>
<dbReference type="Proteomes" id="UP000192042">
    <property type="component" value="Chromosome I"/>
</dbReference>
<dbReference type="EMBL" id="LT828648">
    <property type="protein sequence ID" value="SLM48410.1"/>
    <property type="molecule type" value="Genomic_DNA"/>
</dbReference>
<dbReference type="RefSeq" id="WP_155970065.1">
    <property type="nucleotide sequence ID" value="NZ_LT828648.1"/>
</dbReference>
<feature type="coiled-coil region" evidence="1">
    <location>
        <begin position="320"/>
        <end position="347"/>
    </location>
</feature>
<dbReference type="AlphaFoldDB" id="A0A1W1I5Z2"/>
<dbReference type="OrthoDB" id="9795988at2"/>
<protein>
    <submittedName>
        <fullName evidence="4">Putative Transmembrane protein</fullName>
    </submittedName>
</protein>
<keyword evidence="3" id="KW-0472">Membrane</keyword>
<keyword evidence="3 4" id="KW-0812">Transmembrane</keyword>
<feature type="transmembrane region" description="Helical" evidence="3">
    <location>
        <begin position="163"/>
        <end position="182"/>
    </location>
</feature>
<evidence type="ECO:0000256" key="2">
    <source>
        <dbReference type="SAM" id="MobiDB-lite"/>
    </source>
</evidence>
<keyword evidence="5" id="KW-1185">Reference proteome</keyword>
<evidence type="ECO:0000256" key="1">
    <source>
        <dbReference type="SAM" id="Coils"/>
    </source>
</evidence>
<accession>A0A1W1I5Z2</accession>
<evidence type="ECO:0000256" key="3">
    <source>
        <dbReference type="SAM" id="Phobius"/>
    </source>
</evidence>
<feature type="region of interest" description="Disordered" evidence="2">
    <location>
        <begin position="398"/>
        <end position="435"/>
    </location>
</feature>
<proteinExistence type="predicted"/>
<organism evidence="4 5">
    <name type="scientific">Nitrospira japonica</name>
    <dbReference type="NCBI Taxonomy" id="1325564"/>
    <lineage>
        <taxon>Bacteria</taxon>
        <taxon>Pseudomonadati</taxon>
        <taxon>Nitrospirota</taxon>
        <taxon>Nitrospiria</taxon>
        <taxon>Nitrospirales</taxon>
        <taxon>Nitrospiraceae</taxon>
        <taxon>Nitrospira</taxon>
    </lineage>
</organism>
<evidence type="ECO:0000313" key="4">
    <source>
        <dbReference type="EMBL" id="SLM48410.1"/>
    </source>
</evidence>
<name>A0A1W1I5Z2_9BACT</name>
<dbReference type="STRING" id="1325564.NSJP_2238"/>